<keyword evidence="2" id="KW-1185">Reference proteome</keyword>
<organism evidence="1 2">
    <name type="scientific">Bauhinia variegata</name>
    <name type="common">Purple orchid tree</name>
    <name type="synonym">Phanera variegata</name>
    <dbReference type="NCBI Taxonomy" id="167791"/>
    <lineage>
        <taxon>Eukaryota</taxon>
        <taxon>Viridiplantae</taxon>
        <taxon>Streptophyta</taxon>
        <taxon>Embryophyta</taxon>
        <taxon>Tracheophyta</taxon>
        <taxon>Spermatophyta</taxon>
        <taxon>Magnoliopsida</taxon>
        <taxon>eudicotyledons</taxon>
        <taxon>Gunneridae</taxon>
        <taxon>Pentapetalae</taxon>
        <taxon>rosids</taxon>
        <taxon>fabids</taxon>
        <taxon>Fabales</taxon>
        <taxon>Fabaceae</taxon>
        <taxon>Cercidoideae</taxon>
        <taxon>Cercideae</taxon>
        <taxon>Bauhiniinae</taxon>
        <taxon>Bauhinia</taxon>
    </lineage>
</organism>
<name>A0ACB9QA65_BAUVA</name>
<protein>
    <submittedName>
        <fullName evidence="1">Uncharacterized protein</fullName>
    </submittedName>
</protein>
<dbReference type="Proteomes" id="UP000828941">
    <property type="component" value="Chromosome 1"/>
</dbReference>
<comment type="caution">
    <text evidence="1">The sequence shown here is derived from an EMBL/GenBank/DDBJ whole genome shotgun (WGS) entry which is preliminary data.</text>
</comment>
<evidence type="ECO:0000313" key="2">
    <source>
        <dbReference type="Proteomes" id="UP000828941"/>
    </source>
</evidence>
<sequence>MSPGFSGNAYEVFVEALFPAPSYWSVTLFVVIATLIPYFSYLALQMRFFPMYHELVQWLRYEGKTSDPESVDMANQSSLRPTLVSVGSTARLAARTNYVNARTSNHR</sequence>
<dbReference type="EMBL" id="CM039426">
    <property type="protein sequence ID" value="KAI4357895.1"/>
    <property type="molecule type" value="Genomic_DNA"/>
</dbReference>
<reference evidence="1 2" key="1">
    <citation type="journal article" date="2022" name="DNA Res.">
        <title>Chromosomal-level genome assembly of the orchid tree Bauhinia variegata (Leguminosae; Cercidoideae) supports the allotetraploid origin hypothesis of Bauhinia.</title>
        <authorList>
            <person name="Zhong Y."/>
            <person name="Chen Y."/>
            <person name="Zheng D."/>
            <person name="Pang J."/>
            <person name="Liu Y."/>
            <person name="Luo S."/>
            <person name="Meng S."/>
            <person name="Qian L."/>
            <person name="Wei D."/>
            <person name="Dai S."/>
            <person name="Zhou R."/>
        </authorList>
    </citation>
    <scope>NUCLEOTIDE SEQUENCE [LARGE SCALE GENOMIC DNA]</scope>
    <source>
        <strain evidence="1">BV-YZ2020</strain>
    </source>
</reference>
<proteinExistence type="predicted"/>
<evidence type="ECO:0000313" key="1">
    <source>
        <dbReference type="EMBL" id="KAI4357895.1"/>
    </source>
</evidence>
<accession>A0ACB9QA65</accession>
<gene>
    <name evidence="1" type="ORF">L6164_001812</name>
</gene>